<dbReference type="SUPFAM" id="SSF52540">
    <property type="entry name" value="P-loop containing nucleoside triphosphate hydrolases"/>
    <property type="match status" value="2"/>
</dbReference>
<dbReference type="Gene3D" id="3.40.50.300">
    <property type="entry name" value="P-loop containing nucleotide triphosphate hydrolases"/>
    <property type="match status" value="2"/>
</dbReference>
<keyword evidence="10 13" id="KW-1133">Transmembrane helix</keyword>
<keyword evidence="3" id="KW-0813">Transport</keyword>
<feature type="transmembrane region" description="Helical" evidence="13">
    <location>
        <begin position="707"/>
        <end position="727"/>
    </location>
</feature>
<accession>H2YAP9</accession>
<dbReference type="PROSITE" id="PS50929">
    <property type="entry name" value="ABC_TM1F"/>
    <property type="match status" value="2"/>
</dbReference>
<dbReference type="GO" id="GO:0016887">
    <property type="term" value="F:ATP hydrolysis activity"/>
    <property type="evidence" value="ECO:0007669"/>
    <property type="project" value="InterPro"/>
</dbReference>
<dbReference type="GeneTree" id="ENSGT00940000157564"/>
<keyword evidence="4" id="KW-1003">Cell membrane</keyword>
<keyword evidence="9" id="KW-1278">Translocase</keyword>
<dbReference type="CDD" id="cd03249">
    <property type="entry name" value="ABC_MTABC3_MDL1_MDL2"/>
    <property type="match status" value="1"/>
</dbReference>
<dbReference type="AlphaFoldDB" id="H2YAP9"/>
<reference evidence="16" key="2">
    <citation type="submission" date="2025-08" db="UniProtKB">
        <authorList>
            <consortium name="Ensembl"/>
        </authorList>
    </citation>
    <scope>IDENTIFICATION</scope>
</reference>
<feature type="domain" description="ABC transporter" evidence="14">
    <location>
        <begin position="990"/>
        <end position="1228"/>
    </location>
</feature>
<evidence type="ECO:0000256" key="5">
    <source>
        <dbReference type="ARBA" id="ARBA00022692"/>
    </source>
</evidence>
<dbReference type="CDD" id="cd18577">
    <property type="entry name" value="ABC_6TM_Pgp_ABCB1_D1_like"/>
    <property type="match status" value="1"/>
</dbReference>
<dbReference type="FunFam" id="3.40.50.300:FF:000479">
    <property type="entry name" value="Multidrug resistance protein 1A"/>
    <property type="match status" value="2"/>
</dbReference>
<feature type="transmembrane region" description="Helical" evidence="13">
    <location>
        <begin position="788"/>
        <end position="808"/>
    </location>
</feature>
<evidence type="ECO:0000256" key="3">
    <source>
        <dbReference type="ARBA" id="ARBA00022448"/>
    </source>
</evidence>
<dbReference type="InterPro" id="IPR017871">
    <property type="entry name" value="ABC_transporter-like_CS"/>
</dbReference>
<feature type="transmembrane region" description="Helical" evidence="13">
    <location>
        <begin position="156"/>
        <end position="178"/>
    </location>
</feature>
<keyword evidence="7" id="KW-0547">Nucleotide-binding</keyword>
<organism evidence="16 17">
    <name type="scientific">Ciona savignyi</name>
    <name type="common">Pacific transparent sea squirt</name>
    <dbReference type="NCBI Taxonomy" id="51511"/>
    <lineage>
        <taxon>Eukaryota</taxon>
        <taxon>Metazoa</taxon>
        <taxon>Chordata</taxon>
        <taxon>Tunicata</taxon>
        <taxon>Ascidiacea</taxon>
        <taxon>Phlebobranchia</taxon>
        <taxon>Cionidae</taxon>
        <taxon>Ciona</taxon>
    </lineage>
</organism>
<dbReference type="PANTHER" id="PTHR43394:SF27">
    <property type="entry name" value="ATP-DEPENDENT TRANSLOCASE ABCB1-LIKE"/>
    <property type="match status" value="1"/>
</dbReference>
<evidence type="ECO:0000256" key="8">
    <source>
        <dbReference type="ARBA" id="ARBA00022840"/>
    </source>
</evidence>
<dbReference type="GO" id="GO:0005524">
    <property type="term" value="F:ATP binding"/>
    <property type="evidence" value="ECO:0007669"/>
    <property type="project" value="UniProtKB-KW"/>
</dbReference>
<feature type="transmembrane region" description="Helical" evidence="13">
    <location>
        <begin position="269"/>
        <end position="289"/>
    </location>
</feature>
<dbReference type="FunFam" id="1.20.1560.10:FF:000046">
    <property type="entry name" value="ATP-binding cassette subfamily B member 11"/>
    <property type="match status" value="1"/>
</dbReference>
<evidence type="ECO:0000256" key="7">
    <source>
        <dbReference type="ARBA" id="ARBA00022741"/>
    </source>
</evidence>
<keyword evidence="11 13" id="KW-0472">Membrane</keyword>
<dbReference type="CDD" id="cd18578">
    <property type="entry name" value="ABC_6TM_Pgp_ABCB1_D2_like"/>
    <property type="match status" value="1"/>
</dbReference>
<evidence type="ECO:0000259" key="14">
    <source>
        <dbReference type="PROSITE" id="PS50893"/>
    </source>
</evidence>
<dbReference type="FunFam" id="1.20.1560.10:FF:000018">
    <property type="entry name" value="ATP-binding cassette subfamily B member 11"/>
    <property type="match status" value="1"/>
</dbReference>
<keyword evidence="17" id="KW-1185">Reference proteome</keyword>
<feature type="transmembrane region" description="Helical" evidence="13">
    <location>
        <begin position="131"/>
        <end position="150"/>
    </location>
</feature>
<dbReference type="InterPro" id="IPR003439">
    <property type="entry name" value="ABC_transporter-like_ATP-bd"/>
</dbReference>
<dbReference type="PANTHER" id="PTHR43394">
    <property type="entry name" value="ATP-DEPENDENT PERMEASE MDL1, MITOCHONDRIAL"/>
    <property type="match status" value="1"/>
</dbReference>
<dbReference type="Pfam" id="PF00664">
    <property type="entry name" value="ABC_membrane"/>
    <property type="match status" value="2"/>
</dbReference>
<proteinExistence type="inferred from homology"/>
<evidence type="ECO:0000256" key="10">
    <source>
        <dbReference type="ARBA" id="ARBA00022989"/>
    </source>
</evidence>
<dbReference type="InterPro" id="IPR011527">
    <property type="entry name" value="ABC1_TM_dom"/>
</dbReference>
<evidence type="ECO:0000256" key="11">
    <source>
        <dbReference type="ARBA" id="ARBA00023136"/>
    </source>
</evidence>
<dbReference type="GO" id="GO:0005743">
    <property type="term" value="C:mitochondrial inner membrane"/>
    <property type="evidence" value="ECO:0007669"/>
    <property type="project" value="TreeGrafter"/>
</dbReference>
<dbReference type="Ensembl" id="ENSCSAVT00000002436.1">
    <property type="protein sequence ID" value="ENSCSAVP00000002397.1"/>
    <property type="gene ID" value="ENSCSAVG00000001403.1"/>
</dbReference>
<feature type="domain" description="ABC transporter" evidence="14">
    <location>
        <begin position="335"/>
        <end position="571"/>
    </location>
</feature>
<comment type="similarity">
    <text evidence="2">Belongs to the ABC transporter superfamily. ABCB family. Multidrug resistance exporter (TC 3.A.1.201) subfamily.</text>
</comment>
<keyword evidence="6" id="KW-0677">Repeat</keyword>
<evidence type="ECO:0000256" key="2">
    <source>
        <dbReference type="ARBA" id="ARBA00007577"/>
    </source>
</evidence>
<dbReference type="Proteomes" id="UP000007875">
    <property type="component" value="Unassembled WGS sequence"/>
</dbReference>
<keyword evidence="8" id="KW-0067">ATP-binding</keyword>
<feature type="domain" description="ABC transmembrane type-1" evidence="15">
    <location>
        <begin position="13"/>
        <end position="298"/>
    </location>
</feature>
<feature type="transmembrane region" description="Helical" evidence="13">
    <location>
        <begin position="928"/>
        <end position="947"/>
    </location>
</feature>
<feature type="transmembrane region" description="Helical" evidence="13">
    <location>
        <begin position="57"/>
        <end position="79"/>
    </location>
</feature>
<dbReference type="GO" id="GO:0005886">
    <property type="term" value="C:plasma membrane"/>
    <property type="evidence" value="ECO:0007669"/>
    <property type="project" value="UniProtKB-SubCell"/>
</dbReference>
<reference evidence="16" key="3">
    <citation type="submission" date="2025-09" db="UniProtKB">
        <authorList>
            <consortium name="Ensembl"/>
        </authorList>
    </citation>
    <scope>IDENTIFICATION</scope>
</reference>
<evidence type="ECO:0000259" key="15">
    <source>
        <dbReference type="PROSITE" id="PS50929"/>
    </source>
</evidence>
<evidence type="ECO:0000256" key="12">
    <source>
        <dbReference type="ARBA" id="ARBA00023180"/>
    </source>
</evidence>
<feature type="transmembrane region" description="Helical" evidence="13">
    <location>
        <begin position="666"/>
        <end position="695"/>
    </location>
</feature>
<feature type="domain" description="ABC transmembrane type-1" evidence="15">
    <location>
        <begin position="668"/>
        <end position="955"/>
    </location>
</feature>
<dbReference type="Gene3D" id="1.20.1560.10">
    <property type="entry name" value="ABC transporter type 1, transmembrane domain"/>
    <property type="match status" value="1"/>
</dbReference>
<dbReference type="InterPro" id="IPR027417">
    <property type="entry name" value="P-loop_NTPase"/>
</dbReference>
<feature type="transmembrane region" description="Helical" evidence="13">
    <location>
        <begin position="237"/>
        <end position="257"/>
    </location>
</feature>
<feature type="transmembrane region" description="Helical" evidence="13">
    <location>
        <begin position="12"/>
        <end position="37"/>
    </location>
</feature>
<comment type="subcellular location">
    <subcellularLocation>
        <location evidence="1">Cell membrane</location>
        <topology evidence="1">Multi-pass membrane protein</topology>
    </subcellularLocation>
</comment>
<dbReference type="PROSITE" id="PS50893">
    <property type="entry name" value="ABC_TRANSPORTER_2"/>
    <property type="match status" value="2"/>
</dbReference>
<dbReference type="GO" id="GO:0015421">
    <property type="term" value="F:ABC-type oligopeptide transporter activity"/>
    <property type="evidence" value="ECO:0007669"/>
    <property type="project" value="TreeGrafter"/>
</dbReference>
<dbReference type="SUPFAM" id="SSF90123">
    <property type="entry name" value="ABC transporter transmembrane region"/>
    <property type="match status" value="2"/>
</dbReference>
<reference evidence="17" key="1">
    <citation type="submission" date="2003-08" db="EMBL/GenBank/DDBJ databases">
        <authorList>
            <person name="Birren B."/>
            <person name="Nusbaum C."/>
            <person name="Abebe A."/>
            <person name="Abouelleil A."/>
            <person name="Adekoya E."/>
            <person name="Ait-zahra M."/>
            <person name="Allen N."/>
            <person name="Allen T."/>
            <person name="An P."/>
            <person name="Anderson M."/>
            <person name="Anderson S."/>
            <person name="Arachchi H."/>
            <person name="Armbruster J."/>
            <person name="Bachantsang P."/>
            <person name="Baldwin J."/>
            <person name="Barry A."/>
            <person name="Bayul T."/>
            <person name="Blitshsteyn B."/>
            <person name="Bloom T."/>
            <person name="Blye J."/>
            <person name="Boguslavskiy L."/>
            <person name="Borowsky M."/>
            <person name="Boukhgalter B."/>
            <person name="Brunache A."/>
            <person name="Butler J."/>
            <person name="Calixte N."/>
            <person name="Calvo S."/>
            <person name="Camarata J."/>
            <person name="Campo K."/>
            <person name="Chang J."/>
            <person name="Cheshatsang Y."/>
            <person name="Citroen M."/>
            <person name="Collymore A."/>
            <person name="Considine T."/>
            <person name="Cook A."/>
            <person name="Cooke P."/>
            <person name="Corum B."/>
            <person name="Cuomo C."/>
            <person name="David R."/>
            <person name="Dawoe T."/>
            <person name="Degray S."/>
            <person name="Dodge S."/>
            <person name="Dooley K."/>
            <person name="Dorje P."/>
            <person name="Dorjee K."/>
            <person name="Dorris L."/>
            <person name="Duffey N."/>
            <person name="Dupes A."/>
            <person name="Elkins T."/>
            <person name="Engels R."/>
            <person name="Erickson J."/>
            <person name="Farina A."/>
            <person name="Faro S."/>
            <person name="Ferreira P."/>
            <person name="Fischer H."/>
            <person name="Fitzgerald M."/>
            <person name="Foley K."/>
            <person name="Gage D."/>
            <person name="Galagan J."/>
            <person name="Gearin G."/>
            <person name="Gnerre S."/>
            <person name="Gnirke A."/>
            <person name="Goyette A."/>
            <person name="Graham J."/>
            <person name="Grandbois E."/>
            <person name="Gyaltsen K."/>
            <person name="Hafez N."/>
            <person name="Hagopian D."/>
            <person name="Hagos B."/>
            <person name="Hall J."/>
            <person name="Hatcher B."/>
            <person name="Heller A."/>
            <person name="Higgins H."/>
            <person name="Honan T."/>
            <person name="Horn A."/>
            <person name="Houde N."/>
            <person name="Hughes L."/>
            <person name="Hulme W."/>
            <person name="Husby E."/>
            <person name="Iliev I."/>
            <person name="Jaffe D."/>
            <person name="Jones C."/>
            <person name="Kamal M."/>
            <person name="Kamat A."/>
            <person name="Kamvysselis M."/>
            <person name="Karlsson E."/>
            <person name="Kells C."/>
            <person name="Kieu A."/>
            <person name="Kisner P."/>
            <person name="Kodira C."/>
            <person name="Kulbokas E."/>
            <person name="Labutti K."/>
            <person name="Lama D."/>
            <person name="Landers T."/>
            <person name="Leger J."/>
            <person name="Levine S."/>
            <person name="Lewis D."/>
            <person name="Lewis T."/>
            <person name="Lindblad-toh K."/>
            <person name="Liu X."/>
            <person name="Lokyitsang T."/>
            <person name="Lokyitsang Y."/>
            <person name="Lucien O."/>
            <person name="Lui A."/>
            <person name="Ma L.J."/>
            <person name="Mabbitt R."/>
            <person name="Macdonald J."/>
            <person name="Maclean C."/>
            <person name="Major J."/>
            <person name="Manning J."/>
            <person name="Marabella R."/>
            <person name="Maru K."/>
            <person name="Matthews C."/>
            <person name="Mauceli E."/>
            <person name="Mccarthy M."/>
            <person name="Mcdonough S."/>
            <person name="Mcghee T."/>
            <person name="Meldrim J."/>
            <person name="Meneus L."/>
            <person name="Mesirov J."/>
            <person name="Mihalev A."/>
            <person name="Mihova T."/>
            <person name="Mikkelsen T."/>
            <person name="Mlenga V."/>
            <person name="Moru K."/>
            <person name="Mozes J."/>
            <person name="Mulrain L."/>
            <person name="Munson G."/>
            <person name="Naylor J."/>
            <person name="Newes C."/>
            <person name="Nguyen C."/>
            <person name="Nguyen N."/>
            <person name="Nguyen T."/>
            <person name="Nicol R."/>
            <person name="Nielsen C."/>
            <person name="Nizzari M."/>
            <person name="Norbu C."/>
            <person name="Norbu N."/>
            <person name="O'donnell P."/>
            <person name="Okoawo O."/>
            <person name="O'leary S."/>
            <person name="Omotosho B."/>
            <person name="O'neill K."/>
            <person name="Osman S."/>
            <person name="Parker S."/>
            <person name="Perrin D."/>
            <person name="Phunkhang P."/>
            <person name="Piqani B."/>
            <person name="Purcell S."/>
            <person name="Rachupka T."/>
            <person name="Ramasamy U."/>
            <person name="Rameau R."/>
            <person name="Ray V."/>
            <person name="Raymond C."/>
            <person name="Retta R."/>
            <person name="Richardson S."/>
            <person name="Rise C."/>
            <person name="Rodriguez J."/>
            <person name="Rogers J."/>
            <person name="Rogov P."/>
            <person name="Rutman M."/>
            <person name="Schupbach R."/>
            <person name="Seaman C."/>
            <person name="Settipalli S."/>
            <person name="Sharpe T."/>
            <person name="Sheridan J."/>
            <person name="Sherpa N."/>
            <person name="Shi J."/>
            <person name="Smirnov S."/>
            <person name="Smith C."/>
            <person name="Sougnez C."/>
            <person name="Spencer B."/>
            <person name="Stalker J."/>
            <person name="Stange-thomann N."/>
            <person name="Stavropoulos S."/>
            <person name="Stetson K."/>
            <person name="Stone C."/>
            <person name="Stone S."/>
            <person name="Stubbs M."/>
            <person name="Talamas J."/>
            <person name="Tchuinga P."/>
            <person name="Tenzing P."/>
            <person name="Tesfaye S."/>
            <person name="Theodore J."/>
            <person name="Thoulutsang Y."/>
            <person name="Topham K."/>
            <person name="Towey S."/>
            <person name="Tsamla T."/>
            <person name="Tsomo N."/>
            <person name="Vallee D."/>
            <person name="Vassiliev H."/>
            <person name="Venkataraman V."/>
            <person name="Vinson J."/>
            <person name="Vo A."/>
            <person name="Wade C."/>
            <person name="Wang S."/>
            <person name="Wangchuk T."/>
            <person name="Wangdi T."/>
            <person name="Whittaker C."/>
            <person name="Wilkinson J."/>
            <person name="Wu Y."/>
            <person name="Wyman D."/>
            <person name="Yadav S."/>
            <person name="Yang S."/>
            <person name="Yang X."/>
            <person name="Yeager S."/>
            <person name="Yee E."/>
            <person name="Young G."/>
            <person name="Zainoun J."/>
            <person name="Zembeck L."/>
            <person name="Zimmer A."/>
            <person name="Zody M."/>
            <person name="Lander E."/>
        </authorList>
    </citation>
    <scope>NUCLEOTIDE SEQUENCE [LARGE SCALE GENOMIC DNA]</scope>
</reference>
<evidence type="ECO:0000313" key="16">
    <source>
        <dbReference type="Ensembl" id="ENSCSAVP00000002397.1"/>
    </source>
</evidence>
<keyword evidence="12" id="KW-0325">Glycoprotein</keyword>
<evidence type="ECO:0000256" key="6">
    <source>
        <dbReference type="ARBA" id="ARBA00022737"/>
    </source>
</evidence>
<evidence type="ECO:0000256" key="13">
    <source>
        <dbReference type="SAM" id="Phobius"/>
    </source>
</evidence>
<dbReference type="GO" id="GO:0090374">
    <property type="term" value="P:oligopeptide export from mitochondrion"/>
    <property type="evidence" value="ECO:0007669"/>
    <property type="project" value="TreeGrafter"/>
</dbReference>
<sequence length="1233" mass="135878">FRYAECFDWMLMLVGTLGAMVHGAAFPFMMTIFGQMIDTFINYSTLDVEAELTGFCYYYVGIACAVIICGYLQVGNWVLASTRQTRKIRILFFRSIMKQEIGWFDVHHMGELNTRMSDDVNKISDAIADKFSVFIQRLTTFVGGFVVGFVNGWQLTLVIMAISPLLGLGAALMGRFVANMTSKELQAYAAAGAVAEEVLSSIRTVAAFGGEQKEVIRYSSKLDAAEKQGIRKGMTQGFFSGYMWCLIFLSYALAFWYGSSLVFDENINFSPGNLMTVFFAVLIGAINLGQAAPNLEAFSVGKSAAALVYQIIERESLIDPFSKEGHILDHMEGNIEFHDVDFTYPSRDDQLILNNLKLVFKAGETTAIVGPSGMGKSTILQLAQRFYDPEKGVVTLDGHDLRTLNTRWLRRMIGVVQQEPCLFDTTIAENIRFGKEGTSDDDVIKAAKAANAYNFIMQLPDKFQTQVGTGGGHMSGGQKQRIAIARALIRDPKILFLDQACSALDTESEAIVLTELDKARHGRTTVIVAHRLSTIRNADIIIGVEHGRAVERGTHEELMRNNGVYFTLVTLQKATDDDSETIDDNVDEDADDELSFNILRSLRNRTQSQMSGSDMTPIGIASSPTTVKKYKISSTKQPDDSSDSDEEIEPAPLKRIMKLNSTEWPYILWGTIGSAINGAIQPVFAILFSGLLGVFSLPSLEEQQKGVNTYALLFVGIAVISFITYFLQNYMFAKSGEILTKRLRRMGFECMLRQDIGWYDDHRNNPGALSTRLATDAALVKGATGGQIGIIVSAIASIGSALIIAFYFGWKLAFVVVAFLPLIVMSGLIQARLMTGSARRDKDSLEEASKVVSEAIESIRTVASLNKEEFFTESYNQVLVGPYIDGKKNALIYGITFGIANSIIFFAYAASFRFGGYLVANGEMEFQYVFRVFSAIVFGGTALGRASNYAPDYAKAKTSAARIFKLLDRTPPIDSYSKEGDQWSDFKGNIEFKNCKFTYPTRPDITVLQGLNISIESGKTLALVGQSGCGKSTSVQLLERFYDADEGIVLVDGHETSKTNVGFIRSKIGIVSQEPVLFAGSVHDNIIYGDNSRVISKEEVEEAAKLANMHEFILALKDGYHTSVGDKGDQLSRGQKQRVAIARALVRKPKILLLDEATSALDTESEQIVQDALDRAREGRTCVVIAHRLSTIRNADKIAVISQGKLIEQGDHDYLMAQEGAYYKLVTTNATLS</sequence>
<dbReference type="PROSITE" id="PS00211">
    <property type="entry name" value="ABC_TRANSPORTER_1"/>
    <property type="match status" value="1"/>
</dbReference>
<keyword evidence="5 13" id="KW-0812">Transmembrane</keyword>
<protein>
    <submittedName>
        <fullName evidence="16">Uncharacterized protein</fullName>
    </submittedName>
</protein>
<dbReference type="SMART" id="SM00382">
    <property type="entry name" value="AAA"/>
    <property type="match status" value="2"/>
</dbReference>
<feature type="transmembrane region" description="Helical" evidence="13">
    <location>
        <begin position="890"/>
        <end position="908"/>
    </location>
</feature>
<feature type="transmembrane region" description="Helical" evidence="13">
    <location>
        <begin position="814"/>
        <end position="833"/>
    </location>
</feature>
<dbReference type="InterPro" id="IPR036640">
    <property type="entry name" value="ABC1_TM_sf"/>
</dbReference>
<evidence type="ECO:0000256" key="4">
    <source>
        <dbReference type="ARBA" id="ARBA00022475"/>
    </source>
</evidence>
<name>H2YAP9_CIOSA</name>
<evidence type="ECO:0000313" key="17">
    <source>
        <dbReference type="Proteomes" id="UP000007875"/>
    </source>
</evidence>
<evidence type="ECO:0000256" key="1">
    <source>
        <dbReference type="ARBA" id="ARBA00004651"/>
    </source>
</evidence>
<dbReference type="InterPro" id="IPR039421">
    <property type="entry name" value="Type_1_exporter"/>
</dbReference>
<dbReference type="Pfam" id="PF00005">
    <property type="entry name" value="ABC_tran"/>
    <property type="match status" value="2"/>
</dbReference>
<dbReference type="InterPro" id="IPR003593">
    <property type="entry name" value="AAA+_ATPase"/>
</dbReference>
<evidence type="ECO:0000256" key="9">
    <source>
        <dbReference type="ARBA" id="ARBA00022967"/>
    </source>
</evidence>